<dbReference type="EMBL" id="JARBHB010000014">
    <property type="protein sequence ID" value="KAJ8869199.1"/>
    <property type="molecule type" value="Genomic_DNA"/>
</dbReference>
<evidence type="ECO:0000313" key="2">
    <source>
        <dbReference type="Proteomes" id="UP001159363"/>
    </source>
</evidence>
<proteinExistence type="predicted"/>
<protein>
    <submittedName>
        <fullName evidence="1">Uncharacterized protein</fullName>
    </submittedName>
</protein>
<reference evidence="1 2" key="1">
    <citation type="submission" date="2023-02" db="EMBL/GenBank/DDBJ databases">
        <title>LHISI_Scaffold_Assembly.</title>
        <authorList>
            <person name="Stuart O.P."/>
            <person name="Cleave R."/>
            <person name="Magrath M.J.L."/>
            <person name="Mikheyev A.S."/>
        </authorList>
    </citation>
    <scope>NUCLEOTIDE SEQUENCE [LARGE SCALE GENOMIC DNA]</scope>
    <source>
        <strain evidence="1">Daus_M_001</strain>
        <tissue evidence="1">Leg muscle</tissue>
    </source>
</reference>
<organism evidence="1 2">
    <name type="scientific">Dryococelus australis</name>
    <dbReference type="NCBI Taxonomy" id="614101"/>
    <lineage>
        <taxon>Eukaryota</taxon>
        <taxon>Metazoa</taxon>
        <taxon>Ecdysozoa</taxon>
        <taxon>Arthropoda</taxon>
        <taxon>Hexapoda</taxon>
        <taxon>Insecta</taxon>
        <taxon>Pterygota</taxon>
        <taxon>Neoptera</taxon>
        <taxon>Polyneoptera</taxon>
        <taxon>Phasmatodea</taxon>
        <taxon>Verophasmatodea</taxon>
        <taxon>Anareolatae</taxon>
        <taxon>Phasmatidae</taxon>
        <taxon>Eurycanthinae</taxon>
        <taxon>Dryococelus</taxon>
    </lineage>
</organism>
<sequence length="510" mass="56557">MPSISTNTCINPPLHGHPDALMNPWKIPDCFAGHGGRPHRPPALHTQAHLNVFTNRSIVAVITAAVVFHSNMIQPAGHAILATKGSLPPSRSCILVYASGYAGLEYWIIRAGITVPREIAPRQFSGRLASEIIEVHEHYHYRGRGVVRLLASHLGEPDSLPSGGFLGDIPFPPPLHPGATPYSPRFALIGSQEPGVTSLTILIARSFSNTTRASWRSYKPLCSHPGFDSWRLPTTSHAFFIGFKSGDRVGQSKRECLHSETARRHPPYDQKPAIRRSDPHIGRLVLDYRSRYPRFRFPTFPGISPGKYRDSSLARRRRNAMAGEMGDPRENPLTSFIVHDPNRFAYEIIPLSKRLWDGTFRASLILETLFSCPRAQRVADGKTASQLNALLVEAIPLYTRHSASPVVLHRFLPQAVSEMTNSLFPVSLLAYHQGDPGSIPGRVTPDLRMWESCWRMPLVGGFTRGSPVSPAPSFRRCSILICHPHRPPKISMLRAVQIPSLTDNCLDVNG</sequence>
<accession>A0ABQ9G9U7</accession>
<gene>
    <name evidence="1" type="ORF">PR048_030771</name>
</gene>
<dbReference type="Proteomes" id="UP001159363">
    <property type="component" value="Chromosome 13"/>
</dbReference>
<comment type="caution">
    <text evidence="1">The sequence shown here is derived from an EMBL/GenBank/DDBJ whole genome shotgun (WGS) entry which is preliminary data.</text>
</comment>
<evidence type="ECO:0000313" key="1">
    <source>
        <dbReference type="EMBL" id="KAJ8869199.1"/>
    </source>
</evidence>
<name>A0ABQ9G9U7_9NEOP</name>
<keyword evidence="2" id="KW-1185">Reference proteome</keyword>